<dbReference type="EMBL" id="JAGGLG010000009">
    <property type="protein sequence ID" value="MBP2017999.1"/>
    <property type="molecule type" value="Genomic_DNA"/>
</dbReference>
<gene>
    <name evidence="9" type="ORF">J2Z79_001398</name>
</gene>
<organism evidence="9 10">
    <name type="scientific">Symbiobacterium terraclitae</name>
    <dbReference type="NCBI Taxonomy" id="557451"/>
    <lineage>
        <taxon>Bacteria</taxon>
        <taxon>Bacillati</taxon>
        <taxon>Bacillota</taxon>
        <taxon>Clostridia</taxon>
        <taxon>Eubacteriales</taxon>
        <taxon>Symbiobacteriaceae</taxon>
        <taxon>Symbiobacterium</taxon>
    </lineage>
</organism>
<dbReference type="SUPFAM" id="SSF51395">
    <property type="entry name" value="FMN-linked oxidoreductases"/>
    <property type="match status" value="1"/>
</dbReference>
<dbReference type="CDD" id="cd02812">
    <property type="entry name" value="PcrB_like"/>
    <property type="match status" value="1"/>
</dbReference>
<proteinExistence type="predicted"/>
<dbReference type="PANTHER" id="PTHR40029:SF2">
    <property type="entry name" value="HEPTAPRENYLGLYCERYL PHOSPHATE SYNTHASE"/>
    <property type="match status" value="1"/>
</dbReference>
<keyword evidence="6" id="KW-0594">Phospholipid biosynthesis</keyword>
<evidence type="ECO:0000256" key="3">
    <source>
        <dbReference type="ARBA" id="ARBA00022723"/>
    </source>
</evidence>
<dbReference type="InterPro" id="IPR039074">
    <property type="entry name" value="GGGP/HepGP_synthase_I"/>
</dbReference>
<accession>A0ABS4JR47</accession>
<keyword evidence="10" id="KW-1185">Reference proteome</keyword>
<evidence type="ECO:0000256" key="2">
    <source>
        <dbReference type="ARBA" id="ARBA00022679"/>
    </source>
</evidence>
<evidence type="ECO:0000256" key="8">
    <source>
        <dbReference type="ARBA" id="ARBA00048318"/>
    </source>
</evidence>
<comment type="caution">
    <text evidence="9">The sequence shown here is derived from an EMBL/GenBank/DDBJ whole genome shotgun (WGS) entry which is preliminary data.</text>
</comment>
<dbReference type="RefSeq" id="WP_209466140.1">
    <property type="nucleotide sequence ID" value="NZ_JAGGLG010000009.1"/>
</dbReference>
<keyword evidence="5" id="KW-0443">Lipid metabolism</keyword>
<keyword evidence="7" id="KW-1208">Phospholipid metabolism</keyword>
<dbReference type="NCBIfam" id="TIGR01768">
    <property type="entry name" value="GGGP-family"/>
    <property type="match status" value="1"/>
</dbReference>
<keyword evidence="1" id="KW-0444">Lipid biosynthesis</keyword>
<dbReference type="PANTHER" id="PTHR40029">
    <property type="match status" value="1"/>
</dbReference>
<keyword evidence="2 9" id="KW-0808">Transferase</keyword>
<dbReference type="InterPro" id="IPR008205">
    <property type="entry name" value="GGGP_HepGP_synthase"/>
</dbReference>
<evidence type="ECO:0000256" key="5">
    <source>
        <dbReference type="ARBA" id="ARBA00023098"/>
    </source>
</evidence>
<evidence type="ECO:0000256" key="6">
    <source>
        <dbReference type="ARBA" id="ARBA00023209"/>
    </source>
</evidence>
<evidence type="ECO:0000256" key="1">
    <source>
        <dbReference type="ARBA" id="ARBA00022516"/>
    </source>
</evidence>
<evidence type="ECO:0000313" key="9">
    <source>
        <dbReference type="EMBL" id="MBP2017999.1"/>
    </source>
</evidence>
<keyword evidence="3" id="KW-0479">Metal-binding</keyword>
<dbReference type="Proteomes" id="UP001519289">
    <property type="component" value="Unassembled WGS sequence"/>
</dbReference>
<evidence type="ECO:0000256" key="7">
    <source>
        <dbReference type="ARBA" id="ARBA00023264"/>
    </source>
</evidence>
<comment type="catalytic activity">
    <reaction evidence="8">
        <text>sn-glycerol 1-phosphate + all-trans-heptaprenyl diphosphate = 3-heptaprenyl-sn-glycero-1-phosphate + diphosphate</text>
        <dbReference type="Rhea" id="RHEA:33495"/>
        <dbReference type="ChEBI" id="CHEBI:33019"/>
        <dbReference type="ChEBI" id="CHEBI:57685"/>
        <dbReference type="ChEBI" id="CHEBI:58206"/>
        <dbReference type="ChEBI" id="CHEBI:64781"/>
        <dbReference type="EC" id="2.5.1.n9"/>
    </reaction>
</comment>
<name>A0ABS4JR47_9FIRM</name>
<evidence type="ECO:0000256" key="4">
    <source>
        <dbReference type="ARBA" id="ARBA00022842"/>
    </source>
</evidence>
<sequence length="242" mass="25575">MSASPVTWPPAPDWRAWRHVTKLDPDRPLGRAALDAVYRSGTDAIVLGGSAGMTQAAVLDMLARLADSPVPVALEVSTLESAVPGPALFLIPLVLNAPDSRWLGGAQADALSHILPVVGEYIPWDLLLPEAYLVLNPDCTAARITGADTQITPEGAAAWAALAGRVLRLPLVYVEYSGTFGDMALLQAVREHAGPARVVYGGGIRSAREAERAARWAHTVVVGNLVYEDPHLLAETVAAVRG</sequence>
<protein>
    <submittedName>
        <fullName evidence="9">Glycerol-1-phosphate prenyltransferase</fullName>
        <ecNumber evidence="9">2.5.1.-</ecNumber>
    </submittedName>
</protein>
<dbReference type="EC" id="2.5.1.-" evidence="9"/>
<reference evidence="9 10" key="1">
    <citation type="submission" date="2021-03" db="EMBL/GenBank/DDBJ databases">
        <title>Genomic Encyclopedia of Type Strains, Phase IV (KMG-IV): sequencing the most valuable type-strain genomes for metagenomic binning, comparative biology and taxonomic classification.</title>
        <authorList>
            <person name="Goeker M."/>
        </authorList>
    </citation>
    <scope>NUCLEOTIDE SEQUENCE [LARGE SCALE GENOMIC DNA]</scope>
    <source>
        <strain evidence="9 10">DSM 27138</strain>
    </source>
</reference>
<dbReference type="GO" id="GO:0016740">
    <property type="term" value="F:transferase activity"/>
    <property type="evidence" value="ECO:0007669"/>
    <property type="project" value="UniProtKB-KW"/>
</dbReference>
<keyword evidence="4" id="KW-0460">Magnesium</keyword>
<evidence type="ECO:0000313" key="10">
    <source>
        <dbReference type="Proteomes" id="UP001519289"/>
    </source>
</evidence>
<dbReference type="InterPro" id="IPR038597">
    <property type="entry name" value="GGGP/HepGP_synthase_sf"/>
</dbReference>
<dbReference type="Gene3D" id="3.20.20.390">
    <property type="entry name" value="FMN-linked oxidoreductases"/>
    <property type="match status" value="1"/>
</dbReference>
<dbReference type="NCBIfam" id="NF003199">
    <property type="entry name" value="PRK04169.1-3"/>
    <property type="match status" value="1"/>
</dbReference>
<dbReference type="Pfam" id="PF01884">
    <property type="entry name" value="PcrB"/>
    <property type="match status" value="1"/>
</dbReference>